<proteinExistence type="predicted"/>
<gene>
    <name evidence="10" type="ORF">A2W59_01250</name>
</gene>
<keyword evidence="4 8" id="KW-0812">Transmembrane</keyword>
<evidence type="ECO:0000313" key="11">
    <source>
        <dbReference type="Proteomes" id="UP000178646"/>
    </source>
</evidence>
<name>A0A1G2PSZ9_9BACT</name>
<feature type="transmembrane region" description="Helical" evidence="8">
    <location>
        <begin position="235"/>
        <end position="257"/>
    </location>
</feature>
<evidence type="ECO:0000256" key="8">
    <source>
        <dbReference type="SAM" id="Phobius"/>
    </source>
</evidence>
<evidence type="ECO:0000256" key="1">
    <source>
        <dbReference type="ARBA" id="ARBA00022475"/>
    </source>
</evidence>
<keyword evidence="2" id="KW-0328">Glycosyltransferase</keyword>
<dbReference type="SUPFAM" id="SSF53448">
    <property type="entry name" value="Nucleotide-diphospho-sugar transferases"/>
    <property type="match status" value="1"/>
</dbReference>
<evidence type="ECO:0000256" key="6">
    <source>
        <dbReference type="ARBA" id="ARBA00022989"/>
    </source>
</evidence>
<keyword evidence="7 8" id="KW-0472">Membrane</keyword>
<dbReference type="GO" id="GO:0009103">
    <property type="term" value="P:lipopolysaccharide biosynthetic process"/>
    <property type="evidence" value="ECO:0007669"/>
    <property type="project" value="UniProtKB-KW"/>
</dbReference>
<dbReference type="InterPro" id="IPR050256">
    <property type="entry name" value="Glycosyltransferase_2"/>
</dbReference>
<dbReference type="EMBL" id="MHSU01000003">
    <property type="protein sequence ID" value="OHA51476.1"/>
    <property type="molecule type" value="Genomic_DNA"/>
</dbReference>
<dbReference type="InterPro" id="IPR029044">
    <property type="entry name" value="Nucleotide-diphossugar_trans"/>
</dbReference>
<dbReference type="GO" id="GO:0099621">
    <property type="term" value="F:undecaprenyl-phosphate 4-deoxy-4-formamido-L-arabinose transferase activity"/>
    <property type="evidence" value="ECO:0007669"/>
    <property type="project" value="TreeGrafter"/>
</dbReference>
<dbReference type="Proteomes" id="UP000178646">
    <property type="component" value="Unassembled WGS sequence"/>
</dbReference>
<evidence type="ECO:0000256" key="7">
    <source>
        <dbReference type="ARBA" id="ARBA00023136"/>
    </source>
</evidence>
<evidence type="ECO:0000256" key="2">
    <source>
        <dbReference type="ARBA" id="ARBA00022676"/>
    </source>
</evidence>
<dbReference type="InterPro" id="IPR001173">
    <property type="entry name" value="Glyco_trans_2-like"/>
</dbReference>
<evidence type="ECO:0000256" key="4">
    <source>
        <dbReference type="ARBA" id="ARBA00022692"/>
    </source>
</evidence>
<protein>
    <submittedName>
        <fullName evidence="10">Glycosyl transferase</fullName>
    </submittedName>
</protein>
<dbReference type="Pfam" id="PF00535">
    <property type="entry name" value="Glycos_transf_2"/>
    <property type="match status" value="1"/>
</dbReference>
<dbReference type="AlphaFoldDB" id="A0A1G2PSZ9"/>
<keyword evidence="6 8" id="KW-1133">Transmembrane helix</keyword>
<dbReference type="PANTHER" id="PTHR48090:SF3">
    <property type="entry name" value="UNDECAPRENYL-PHOSPHATE 4-DEOXY-4-FORMAMIDO-L-ARABINOSE TRANSFERASE"/>
    <property type="match status" value="1"/>
</dbReference>
<dbReference type="GO" id="GO:0005886">
    <property type="term" value="C:plasma membrane"/>
    <property type="evidence" value="ECO:0007669"/>
    <property type="project" value="TreeGrafter"/>
</dbReference>
<feature type="domain" description="Glycosyltransferase 2-like" evidence="9">
    <location>
        <begin position="4"/>
        <end position="163"/>
    </location>
</feature>
<sequence>MKISIITPIYNEEGNIKQLFDEIAIALIGYDYEIIGVNDGSSDNSDKILNNLAKTSPNIKAIHMAGNFGQTAAISCGIEHSTGDIIILIDSDLENDPSDIIKILKKMEEGYGVVSGWRKNRWGNQMITRKIPSFIANRLISRIAGLKLNDYGCTLKAYKKDIIAGVPLYGEMHRFIPAYAASRGVKVGEVEVNFRPRKSGKSNYGMWRIFKVILDLIVVKFLNKYIARPMHFFGGVGFIIFFLGVLSGVVSVALKISGIRDFVSTPLPIFTALLVMVGVQLIAMGVVAEMIMRTYFESRGKKPYQIKEKINL</sequence>
<evidence type="ECO:0000313" key="10">
    <source>
        <dbReference type="EMBL" id="OHA51476.1"/>
    </source>
</evidence>
<feature type="transmembrane region" description="Helical" evidence="8">
    <location>
        <begin position="269"/>
        <end position="292"/>
    </location>
</feature>
<dbReference type="Gene3D" id="3.90.550.10">
    <property type="entry name" value="Spore Coat Polysaccharide Biosynthesis Protein SpsA, Chain A"/>
    <property type="match status" value="1"/>
</dbReference>
<keyword evidence="3 10" id="KW-0808">Transferase</keyword>
<dbReference type="PANTHER" id="PTHR48090">
    <property type="entry name" value="UNDECAPRENYL-PHOSPHATE 4-DEOXY-4-FORMAMIDO-L-ARABINOSE TRANSFERASE-RELATED"/>
    <property type="match status" value="1"/>
</dbReference>
<keyword evidence="5" id="KW-0448">Lipopolysaccharide biosynthesis</keyword>
<keyword evidence="1" id="KW-1003">Cell membrane</keyword>
<accession>A0A1G2PSZ9</accession>
<evidence type="ECO:0000259" key="9">
    <source>
        <dbReference type="Pfam" id="PF00535"/>
    </source>
</evidence>
<dbReference type="CDD" id="cd04187">
    <property type="entry name" value="DPM1_like_bac"/>
    <property type="match status" value="1"/>
</dbReference>
<evidence type="ECO:0000256" key="3">
    <source>
        <dbReference type="ARBA" id="ARBA00022679"/>
    </source>
</evidence>
<organism evidence="10 11">
    <name type="scientific">Candidatus Terrybacteria bacterium RIFCSPHIGHO2_02_41_19</name>
    <dbReference type="NCBI Taxonomy" id="1802364"/>
    <lineage>
        <taxon>Bacteria</taxon>
        <taxon>Candidatus Terryibacteriota</taxon>
    </lineage>
</organism>
<evidence type="ECO:0000256" key="5">
    <source>
        <dbReference type="ARBA" id="ARBA00022985"/>
    </source>
</evidence>
<reference evidence="10 11" key="1">
    <citation type="journal article" date="2016" name="Nat. Commun.">
        <title>Thousands of microbial genomes shed light on interconnected biogeochemical processes in an aquifer system.</title>
        <authorList>
            <person name="Anantharaman K."/>
            <person name="Brown C.T."/>
            <person name="Hug L.A."/>
            <person name="Sharon I."/>
            <person name="Castelle C.J."/>
            <person name="Probst A.J."/>
            <person name="Thomas B.C."/>
            <person name="Singh A."/>
            <person name="Wilkins M.J."/>
            <person name="Karaoz U."/>
            <person name="Brodie E.L."/>
            <person name="Williams K.H."/>
            <person name="Hubbard S.S."/>
            <person name="Banfield J.F."/>
        </authorList>
    </citation>
    <scope>NUCLEOTIDE SEQUENCE [LARGE SCALE GENOMIC DNA]</scope>
</reference>
<comment type="caution">
    <text evidence="10">The sequence shown here is derived from an EMBL/GenBank/DDBJ whole genome shotgun (WGS) entry which is preliminary data.</text>
</comment>